<dbReference type="AlphaFoldDB" id="A0A268P3H5"/>
<evidence type="ECO:0000313" key="9">
    <source>
        <dbReference type="EMBL" id="PAE90069.1"/>
    </source>
</evidence>
<name>A0A268P3H5_SHOCL</name>
<gene>
    <name evidence="9" type="ORF">CHH72_03550</name>
</gene>
<dbReference type="InterPro" id="IPR020846">
    <property type="entry name" value="MFS_dom"/>
</dbReference>
<evidence type="ECO:0000256" key="2">
    <source>
        <dbReference type="ARBA" id="ARBA00022448"/>
    </source>
</evidence>
<evidence type="ECO:0000256" key="1">
    <source>
        <dbReference type="ARBA" id="ARBA00004651"/>
    </source>
</evidence>
<dbReference type="EMBL" id="NPCC01000005">
    <property type="protein sequence ID" value="PAE90069.1"/>
    <property type="molecule type" value="Genomic_DNA"/>
</dbReference>
<keyword evidence="3" id="KW-1003">Cell membrane</keyword>
<feature type="transmembrane region" description="Helical" evidence="7">
    <location>
        <begin position="138"/>
        <end position="156"/>
    </location>
</feature>
<evidence type="ECO:0000256" key="6">
    <source>
        <dbReference type="ARBA" id="ARBA00023136"/>
    </source>
</evidence>
<protein>
    <submittedName>
        <fullName evidence="9">MFS transporter</fullName>
    </submittedName>
</protein>
<evidence type="ECO:0000259" key="8">
    <source>
        <dbReference type="PROSITE" id="PS50850"/>
    </source>
</evidence>
<feature type="transmembrane region" description="Helical" evidence="7">
    <location>
        <begin position="168"/>
        <end position="188"/>
    </location>
</feature>
<feature type="transmembrane region" description="Helical" evidence="7">
    <location>
        <begin position="253"/>
        <end position="275"/>
    </location>
</feature>
<evidence type="ECO:0000313" key="10">
    <source>
        <dbReference type="Proteomes" id="UP000216207"/>
    </source>
</evidence>
<evidence type="ECO:0000256" key="7">
    <source>
        <dbReference type="SAM" id="Phobius"/>
    </source>
</evidence>
<keyword evidence="4 7" id="KW-0812">Transmembrane</keyword>
<comment type="caution">
    <text evidence="9">The sequence shown here is derived from an EMBL/GenBank/DDBJ whole genome shotgun (WGS) entry which is preliminary data.</text>
</comment>
<reference evidence="9 10" key="1">
    <citation type="submission" date="2017-07" db="EMBL/GenBank/DDBJ databases">
        <title>Isolation and whole genome analysis of endospore-forming bacteria from heroin.</title>
        <authorList>
            <person name="Kalinowski J."/>
            <person name="Ahrens B."/>
            <person name="Al-Dilaimi A."/>
            <person name="Winkler A."/>
            <person name="Wibberg D."/>
            <person name="Schleenbecker U."/>
            <person name="Ruckert C."/>
            <person name="Wolfel R."/>
            <person name="Grass G."/>
        </authorList>
    </citation>
    <scope>NUCLEOTIDE SEQUENCE [LARGE SCALE GENOMIC DNA]</scope>
    <source>
        <strain evidence="9 10">7539</strain>
    </source>
</reference>
<dbReference type="SUPFAM" id="SSF103473">
    <property type="entry name" value="MFS general substrate transporter"/>
    <property type="match status" value="1"/>
</dbReference>
<dbReference type="PROSITE" id="PS50850">
    <property type="entry name" value="MFS"/>
    <property type="match status" value="1"/>
</dbReference>
<dbReference type="GO" id="GO:0005886">
    <property type="term" value="C:plasma membrane"/>
    <property type="evidence" value="ECO:0007669"/>
    <property type="project" value="UniProtKB-SubCell"/>
</dbReference>
<feature type="transmembrane region" description="Helical" evidence="7">
    <location>
        <begin position="106"/>
        <end position="126"/>
    </location>
</feature>
<dbReference type="RefSeq" id="WP_011247011.1">
    <property type="nucleotide sequence ID" value="NZ_BOQQ01000003.1"/>
</dbReference>
<dbReference type="OMA" id="WGRFGDK"/>
<dbReference type="GO" id="GO:0022857">
    <property type="term" value="F:transmembrane transporter activity"/>
    <property type="evidence" value="ECO:0007669"/>
    <property type="project" value="InterPro"/>
</dbReference>
<feature type="transmembrane region" description="Helical" evidence="7">
    <location>
        <begin position="50"/>
        <end position="69"/>
    </location>
</feature>
<proteinExistence type="predicted"/>
<dbReference type="Pfam" id="PF07690">
    <property type="entry name" value="MFS_1"/>
    <property type="match status" value="1"/>
</dbReference>
<feature type="transmembrane region" description="Helical" evidence="7">
    <location>
        <begin position="81"/>
        <end position="100"/>
    </location>
</feature>
<dbReference type="InterPro" id="IPR011701">
    <property type="entry name" value="MFS"/>
</dbReference>
<keyword evidence="6 7" id="KW-0472">Membrane</keyword>
<comment type="subcellular location">
    <subcellularLocation>
        <location evidence="1">Cell membrane</location>
        <topology evidence="1">Multi-pass membrane protein</topology>
    </subcellularLocation>
</comment>
<evidence type="ECO:0000256" key="4">
    <source>
        <dbReference type="ARBA" id="ARBA00022692"/>
    </source>
</evidence>
<feature type="transmembrane region" description="Helical" evidence="7">
    <location>
        <begin position="354"/>
        <end position="371"/>
    </location>
</feature>
<dbReference type="InterPro" id="IPR036259">
    <property type="entry name" value="MFS_trans_sf"/>
</dbReference>
<dbReference type="Proteomes" id="UP000216207">
    <property type="component" value="Unassembled WGS sequence"/>
</dbReference>
<feature type="transmembrane region" description="Helical" evidence="7">
    <location>
        <begin position="311"/>
        <end position="333"/>
    </location>
</feature>
<feature type="domain" description="Major facilitator superfamily (MFS) profile" evidence="8">
    <location>
        <begin position="10"/>
        <end position="399"/>
    </location>
</feature>
<dbReference type="PANTHER" id="PTHR43414">
    <property type="entry name" value="MULTIDRUG RESISTANCE PROTEIN MDTG"/>
    <property type="match status" value="1"/>
</dbReference>
<feature type="transmembrane region" description="Helical" evidence="7">
    <location>
        <begin position="12"/>
        <end position="35"/>
    </location>
</feature>
<dbReference type="Gene3D" id="1.20.1250.20">
    <property type="entry name" value="MFS general substrate transporter like domains"/>
    <property type="match status" value="2"/>
</dbReference>
<organism evidence="9 10">
    <name type="scientific">Shouchella clausii</name>
    <name type="common">Alkalihalobacillus clausii</name>
    <dbReference type="NCBI Taxonomy" id="79880"/>
    <lineage>
        <taxon>Bacteria</taxon>
        <taxon>Bacillati</taxon>
        <taxon>Bacillota</taxon>
        <taxon>Bacilli</taxon>
        <taxon>Bacillales</taxon>
        <taxon>Bacillaceae</taxon>
        <taxon>Shouchella</taxon>
    </lineage>
</organism>
<keyword evidence="5 7" id="KW-1133">Transmembrane helix</keyword>
<evidence type="ECO:0000256" key="5">
    <source>
        <dbReference type="ARBA" id="ARBA00022989"/>
    </source>
</evidence>
<accession>A0A268P3H5</accession>
<sequence>MIGIQPEKRNLLIMWFANFFVSASMTMVIPFLSLYIESFGHYNVDEVQRWAGYVFAVSFFVAFLVAPLWGKIGDRFGRKKVLLGTGLGIALSVFFMGYVHSAEQLFVLRAFMGLATGFIPASMALIAAQSSKKTAGEMLGTLQTGTVSGGLLGPLFGGLIADTVGMELTFLLTSSILLIATVLVLIGVKEVVYEEKGERKRKYRSKEVLGRIVKSPLLLMVMFVALIVQMALFSVQPLLALYVNQITHNTENMAFLAGAAFSVTGLGNLILTRTWGQFGDRIGHEKVMMILLLLSGLLFIPQAFVGSLWQLIVLRFLFGMAVGGLLPCTTAFIRQACPVAMQGEVLGYNQSFRFLGNVLGPVLGGMIASGYGIPYVFISAGLLFLMTAVVLKWTLSHQQKEHSSQPD</sequence>
<evidence type="ECO:0000256" key="3">
    <source>
        <dbReference type="ARBA" id="ARBA00022475"/>
    </source>
</evidence>
<feature type="transmembrane region" description="Helical" evidence="7">
    <location>
        <begin position="287"/>
        <end position="305"/>
    </location>
</feature>
<dbReference type="PANTHER" id="PTHR43414:SF3">
    <property type="entry name" value="LMO2377 PROTEIN"/>
    <property type="match status" value="1"/>
</dbReference>
<keyword evidence="2" id="KW-0813">Transport</keyword>
<feature type="transmembrane region" description="Helical" evidence="7">
    <location>
        <begin position="208"/>
        <end position="233"/>
    </location>
</feature>